<dbReference type="InterPro" id="IPR028212">
    <property type="entry name" value="GHL6"/>
</dbReference>
<dbReference type="SUPFAM" id="SSF51445">
    <property type="entry name" value="(Trans)glycosidases"/>
    <property type="match status" value="1"/>
</dbReference>
<dbReference type="EMBL" id="JAVDSB010000013">
    <property type="protein sequence ID" value="MDR6553947.1"/>
    <property type="molecule type" value="Genomic_DNA"/>
</dbReference>
<evidence type="ECO:0000313" key="2">
    <source>
        <dbReference type="Proteomes" id="UP001267290"/>
    </source>
</evidence>
<proteinExistence type="predicted"/>
<dbReference type="Gene3D" id="3.20.20.80">
    <property type="entry name" value="Glycosidases"/>
    <property type="match status" value="1"/>
</dbReference>
<evidence type="ECO:0008006" key="3">
    <source>
        <dbReference type="Google" id="ProtNLM"/>
    </source>
</evidence>
<sequence length="676" mass="76399">MSVESKAWWQRPLRVIQPNLQVRDTDLIDPEQLAAQMKSMGANTIVFNVGGIYAWYPTKVPYHTVNEHLPASFDLLQAVIEECHKQDIRFIARLDFSKTEDSAYLSRPEWFARQLNGEPLVIGANRPGNWSLLMSTCINSAYRNEAVAIPVLEEILRGYDVDGIFFNAPGYVACHCEGCRRKYRSVYGRELPLDIKEFAADWASTCMRDNMDNLYTFIKQTRPEVPMILYYNLYKDNLFDRAQTTDMLCTEPQDILSLGHRHIPEFWKPALSIKLGRSLPERPAPFGIVHSSPGMDWRHTGLPPAEYRFWLSQIPAHGGSIWHSLTGIPETITDKRILDIVSEFNRNAAKVENYMEDAQTVAQVALMWTADPTAEGWADGLIARQILFDVLLLDQAKLERLQQYKALVIPEGMNYTEEFLAAITSYVHAGGQILVEGSIPERMELQSLLGISKDQYSSEYLMASYLRFEGDRNPLQKGLEQTELIAHRGRVIYTRPANTETQILATLVPPFSPMESVGAPPERASLAVSHTDIPLALRAASGEGHALYFPFSLSHLINEFKLDEHYQLLANAIDLALGEEKLLETTHYQGLQVTAFEKGTDMLVHLVNGAGRRPLSTELPLYDIQVKLRLNGRSVKTVRQLIGGEPLAYSVRQGMLHVEVPELQIWECLLIETGES</sequence>
<keyword evidence="2" id="KW-1185">Reference proteome</keyword>
<name>A0ABU1P2I1_9BACL</name>
<dbReference type="SUPFAM" id="SSF52317">
    <property type="entry name" value="Class I glutamine amidotransferase-like"/>
    <property type="match status" value="1"/>
</dbReference>
<dbReference type="Pfam" id="PF14871">
    <property type="entry name" value="GHL6"/>
    <property type="match status" value="1"/>
</dbReference>
<comment type="caution">
    <text evidence="1">The sequence shown here is derived from an EMBL/GenBank/DDBJ whole genome shotgun (WGS) entry which is preliminary data.</text>
</comment>
<reference evidence="1 2" key="1">
    <citation type="submission" date="2023-07" db="EMBL/GenBank/DDBJ databases">
        <title>Sorghum-associated microbial communities from plants grown in Nebraska, USA.</title>
        <authorList>
            <person name="Schachtman D."/>
        </authorList>
    </citation>
    <scope>NUCLEOTIDE SEQUENCE [LARGE SCALE GENOMIC DNA]</scope>
    <source>
        <strain evidence="1 2">CC258</strain>
    </source>
</reference>
<organism evidence="1 2">
    <name type="scientific">Paenibacillus qinlingensis</name>
    <dbReference type="NCBI Taxonomy" id="1837343"/>
    <lineage>
        <taxon>Bacteria</taxon>
        <taxon>Bacillati</taxon>
        <taxon>Bacillota</taxon>
        <taxon>Bacilli</taxon>
        <taxon>Bacillales</taxon>
        <taxon>Paenibacillaceae</taxon>
        <taxon>Paenibacillus</taxon>
    </lineage>
</organism>
<dbReference type="Gene3D" id="3.40.50.880">
    <property type="match status" value="1"/>
</dbReference>
<dbReference type="CDD" id="cd03143">
    <property type="entry name" value="A4_beta-galactosidase_middle_domain"/>
    <property type="match status" value="1"/>
</dbReference>
<evidence type="ECO:0000313" key="1">
    <source>
        <dbReference type="EMBL" id="MDR6553947.1"/>
    </source>
</evidence>
<dbReference type="InterPro" id="IPR017853">
    <property type="entry name" value="GH"/>
</dbReference>
<protein>
    <recommendedName>
        <fullName evidence="3">Beta-galactosidase trimerisation domain-containing protein</fullName>
    </recommendedName>
</protein>
<accession>A0ABU1P2I1</accession>
<dbReference type="RefSeq" id="WP_310501399.1">
    <property type="nucleotide sequence ID" value="NZ_JAVDSB010000013.1"/>
</dbReference>
<gene>
    <name evidence="1" type="ORF">J2736_005157</name>
</gene>
<dbReference type="Proteomes" id="UP001267290">
    <property type="component" value="Unassembled WGS sequence"/>
</dbReference>
<dbReference type="InterPro" id="IPR029062">
    <property type="entry name" value="Class_I_gatase-like"/>
</dbReference>